<dbReference type="EMBL" id="CP041692">
    <property type="protein sequence ID" value="QDP97716.1"/>
    <property type="molecule type" value="Genomic_DNA"/>
</dbReference>
<proteinExistence type="predicted"/>
<feature type="domain" description="Xylose isomerase-like TIM barrel" evidence="1">
    <location>
        <begin position="50"/>
        <end position="251"/>
    </location>
</feature>
<dbReference type="InterPro" id="IPR036237">
    <property type="entry name" value="Xyl_isomerase-like_sf"/>
</dbReference>
<dbReference type="Pfam" id="PF01261">
    <property type="entry name" value="AP_endonuc_2"/>
    <property type="match status" value="1"/>
</dbReference>
<dbReference type="KEGG" id="mik:FOE78_18985"/>
<name>A0A516Q2R9_9ACTN</name>
<dbReference type="PANTHER" id="PTHR12110:SF53">
    <property type="entry name" value="BLR5974 PROTEIN"/>
    <property type="match status" value="1"/>
</dbReference>
<dbReference type="InterPro" id="IPR050312">
    <property type="entry name" value="IolE/XylAMocC-like"/>
</dbReference>
<reference evidence="2 3" key="1">
    <citation type="submission" date="2019-07" db="EMBL/GenBank/DDBJ databases">
        <title>Microlunatus dokdonensis sp. nov. isolated from the rhizospheric soil of the wild plant Elymus tsukushiensis.</title>
        <authorList>
            <person name="Ghim S.-Y."/>
            <person name="Hwang Y.-J."/>
            <person name="Son J.-S."/>
            <person name="Shin J.-H."/>
        </authorList>
    </citation>
    <scope>NUCLEOTIDE SEQUENCE [LARGE SCALE GENOMIC DNA]</scope>
    <source>
        <strain evidence="2 3">KUDC0627</strain>
    </source>
</reference>
<accession>A0A516Q2R9</accession>
<evidence type="ECO:0000259" key="1">
    <source>
        <dbReference type="Pfam" id="PF01261"/>
    </source>
</evidence>
<gene>
    <name evidence="2" type="ORF">FOE78_18985</name>
</gene>
<dbReference type="Gene3D" id="3.20.20.150">
    <property type="entry name" value="Divalent-metal-dependent TIM barrel enzymes"/>
    <property type="match status" value="1"/>
</dbReference>
<dbReference type="RefSeq" id="WP_143987673.1">
    <property type="nucleotide sequence ID" value="NZ_CP041692.1"/>
</dbReference>
<sequence length="274" mass="29550">MNPNADSTAKSLHSWSLFRTLGRYVAPGSMPLGQLPEGGGGGLSLLDLPAELARHGYDSVQLCHFYLPSREVGYLGELRSAFDDAGVAVECLLIDEGDLADPVDGDQQRDWLSGWIDTAEQFGVDRVRVPAGKQPPGPDALRSSVERLVQLADRHPGTRIMIENWLAMMPDAASVNEILDRTAGRIGFLIDLGNWKGDGKYDELAAVAARAESCQAKVSTDASGVIDEADYRRSLGVLRDAGYGGPLAMVYDGPDPDEWGKLDQAYGIVRSVYA</sequence>
<dbReference type="OrthoDB" id="9794305at2"/>
<evidence type="ECO:0000313" key="2">
    <source>
        <dbReference type="EMBL" id="QDP97716.1"/>
    </source>
</evidence>
<organism evidence="2 3">
    <name type="scientific">Microlunatus elymi</name>
    <dbReference type="NCBI Taxonomy" id="2596828"/>
    <lineage>
        <taxon>Bacteria</taxon>
        <taxon>Bacillati</taxon>
        <taxon>Actinomycetota</taxon>
        <taxon>Actinomycetes</taxon>
        <taxon>Propionibacteriales</taxon>
        <taxon>Propionibacteriaceae</taxon>
        <taxon>Microlunatus</taxon>
    </lineage>
</organism>
<protein>
    <submittedName>
        <fullName evidence="2">TIM barrel protein</fullName>
    </submittedName>
</protein>
<dbReference type="PANTHER" id="PTHR12110">
    <property type="entry name" value="HYDROXYPYRUVATE ISOMERASE"/>
    <property type="match status" value="1"/>
</dbReference>
<dbReference type="AlphaFoldDB" id="A0A516Q2R9"/>
<dbReference type="SUPFAM" id="SSF51658">
    <property type="entry name" value="Xylose isomerase-like"/>
    <property type="match status" value="1"/>
</dbReference>
<dbReference type="InterPro" id="IPR013022">
    <property type="entry name" value="Xyl_isomerase-like_TIM-brl"/>
</dbReference>
<dbReference type="Proteomes" id="UP000319263">
    <property type="component" value="Chromosome"/>
</dbReference>
<keyword evidence="3" id="KW-1185">Reference proteome</keyword>
<evidence type="ECO:0000313" key="3">
    <source>
        <dbReference type="Proteomes" id="UP000319263"/>
    </source>
</evidence>